<dbReference type="GeneID" id="92088088"/>
<sequence length="108" mass="11806">MRFQSLFMLLPMMGSSTPHQRLAHRRHRGLVRPGPAASGTCKCPEPDGKFPNPCRCTQYMRCTNNIPIIGDCNVGQKYDSELGLCAPERIAKCAPTQDCCSSSSSLSS</sequence>
<dbReference type="Gene3D" id="2.170.140.10">
    <property type="entry name" value="Chitin binding domain"/>
    <property type="match status" value="1"/>
</dbReference>
<keyword evidence="3" id="KW-1185">Reference proteome</keyword>
<organism evidence="2 3">
    <name type="scientific">Apiospora phragmitis</name>
    <dbReference type="NCBI Taxonomy" id="2905665"/>
    <lineage>
        <taxon>Eukaryota</taxon>
        <taxon>Fungi</taxon>
        <taxon>Dikarya</taxon>
        <taxon>Ascomycota</taxon>
        <taxon>Pezizomycotina</taxon>
        <taxon>Sordariomycetes</taxon>
        <taxon>Xylariomycetidae</taxon>
        <taxon>Amphisphaeriales</taxon>
        <taxon>Apiosporaceae</taxon>
        <taxon>Apiospora</taxon>
    </lineage>
</organism>
<dbReference type="SMART" id="SM00494">
    <property type="entry name" value="ChtBD2"/>
    <property type="match status" value="1"/>
</dbReference>
<dbReference type="SUPFAM" id="SSF57625">
    <property type="entry name" value="Invertebrate chitin-binding proteins"/>
    <property type="match status" value="1"/>
</dbReference>
<reference evidence="2 3" key="1">
    <citation type="submission" date="2023-01" db="EMBL/GenBank/DDBJ databases">
        <title>Analysis of 21 Apiospora genomes using comparative genomics revels a genus with tremendous synthesis potential of carbohydrate active enzymes and secondary metabolites.</title>
        <authorList>
            <person name="Sorensen T."/>
        </authorList>
    </citation>
    <scope>NUCLEOTIDE SEQUENCE [LARGE SCALE GENOMIC DNA]</scope>
    <source>
        <strain evidence="2 3">CBS 135458</strain>
    </source>
</reference>
<dbReference type="InterPro" id="IPR002557">
    <property type="entry name" value="Chitin-bd_dom"/>
</dbReference>
<name>A0ABR1VYP6_9PEZI</name>
<dbReference type="PROSITE" id="PS50940">
    <property type="entry name" value="CHIT_BIND_II"/>
    <property type="match status" value="1"/>
</dbReference>
<gene>
    <name evidence="2" type="ORF">PG994_003616</name>
</gene>
<feature type="domain" description="Chitin-binding type-2" evidence="1">
    <location>
        <begin position="40"/>
        <end position="95"/>
    </location>
</feature>
<evidence type="ECO:0000259" key="1">
    <source>
        <dbReference type="PROSITE" id="PS50940"/>
    </source>
</evidence>
<protein>
    <recommendedName>
        <fullName evidence="1">Chitin-binding type-2 domain-containing protein</fullName>
    </recommendedName>
</protein>
<dbReference type="Proteomes" id="UP001480595">
    <property type="component" value="Unassembled WGS sequence"/>
</dbReference>
<dbReference type="RefSeq" id="XP_066719303.1">
    <property type="nucleotide sequence ID" value="XM_066855025.1"/>
</dbReference>
<evidence type="ECO:0000313" key="2">
    <source>
        <dbReference type="EMBL" id="KAK8076344.1"/>
    </source>
</evidence>
<dbReference type="InterPro" id="IPR036508">
    <property type="entry name" value="Chitin-bd_dom_sf"/>
</dbReference>
<dbReference type="Pfam" id="PF01607">
    <property type="entry name" value="CBM_14"/>
    <property type="match status" value="1"/>
</dbReference>
<evidence type="ECO:0000313" key="3">
    <source>
        <dbReference type="Proteomes" id="UP001480595"/>
    </source>
</evidence>
<proteinExistence type="predicted"/>
<accession>A0ABR1VYP6</accession>
<dbReference type="EMBL" id="JAQQWL010000004">
    <property type="protein sequence ID" value="KAK8076344.1"/>
    <property type="molecule type" value="Genomic_DNA"/>
</dbReference>
<comment type="caution">
    <text evidence="2">The sequence shown here is derived from an EMBL/GenBank/DDBJ whole genome shotgun (WGS) entry which is preliminary data.</text>
</comment>